<dbReference type="Proteomes" id="UP000824988">
    <property type="component" value="Chromosome"/>
</dbReference>
<feature type="binding site" evidence="5">
    <location>
        <position position="139"/>
    </location>
    <ligand>
        <name>acetyl-CoA</name>
        <dbReference type="ChEBI" id="CHEBI:57288"/>
    </ligand>
</feature>
<keyword evidence="4 5" id="KW-0012">Acyltransferase</keyword>
<dbReference type="InterPro" id="IPR043690">
    <property type="entry name" value="RimI"/>
</dbReference>
<dbReference type="EC" id="2.3.1.266" evidence="5"/>
<keyword evidence="8" id="KW-1185">Reference proteome</keyword>
<name>A0A8D4VQU0_9GAMM</name>
<sequence length="181" mass="20373">MPAWLDRMVEIVSYDAEREFYAKHNPSILENELFFRPMRKSDLKAVAAIEAAAYEFPWSEATFGDCLKVGYQCWVGEHMNAVAAYGILSVAVGEGQIMNLCVSPHIHGKGYGRKMLQKLIDDAAARKAETVFLEVRPSNKPARRLYESMGFNEVGLRKGYYPARNGREDALLLALSLYMGD</sequence>
<dbReference type="KEGG" id="moz:MoryE10_22400"/>
<dbReference type="SUPFAM" id="SSF55729">
    <property type="entry name" value="Acyl-CoA N-acyltransferases (Nat)"/>
    <property type="match status" value="1"/>
</dbReference>
<evidence type="ECO:0000313" key="8">
    <source>
        <dbReference type="Proteomes" id="UP000824988"/>
    </source>
</evidence>
<accession>A0A8D4VQU0</accession>
<dbReference type="PANTHER" id="PTHR43420">
    <property type="entry name" value="ACETYLTRANSFERASE"/>
    <property type="match status" value="1"/>
</dbReference>
<dbReference type="EMBL" id="AP019782">
    <property type="protein sequence ID" value="BBL71634.1"/>
    <property type="molecule type" value="Genomic_DNA"/>
</dbReference>
<protein>
    <recommendedName>
        <fullName evidence="5">[Ribosomal protein bS18]-alanine N-acetyltransferase</fullName>
        <ecNumber evidence="5">2.3.1.266</ecNumber>
    </recommendedName>
</protein>
<evidence type="ECO:0000256" key="3">
    <source>
        <dbReference type="ARBA" id="ARBA00022679"/>
    </source>
</evidence>
<evidence type="ECO:0000256" key="2">
    <source>
        <dbReference type="ARBA" id="ARBA00022490"/>
    </source>
</evidence>
<dbReference type="GO" id="GO:0005737">
    <property type="term" value="C:cytoplasm"/>
    <property type="evidence" value="ECO:0007669"/>
    <property type="project" value="UniProtKB-SubCell"/>
</dbReference>
<reference evidence="7" key="1">
    <citation type="submission" date="2019-06" db="EMBL/GenBank/DDBJ databases">
        <title>Complete genome sequence of Methylogaea oryzae strain JCM16910.</title>
        <authorList>
            <person name="Asakawa S."/>
        </authorList>
    </citation>
    <scope>NUCLEOTIDE SEQUENCE</scope>
    <source>
        <strain evidence="7">E10</strain>
    </source>
</reference>
<dbReference type="HAMAP" id="MF_02210">
    <property type="entry name" value="RimI"/>
    <property type="match status" value="1"/>
</dbReference>
<evidence type="ECO:0000313" key="7">
    <source>
        <dbReference type="EMBL" id="BBL71634.1"/>
    </source>
</evidence>
<dbReference type="Pfam" id="PF00583">
    <property type="entry name" value="Acetyltransf_1"/>
    <property type="match status" value="1"/>
</dbReference>
<dbReference type="RefSeq" id="WP_054774920.1">
    <property type="nucleotide sequence ID" value="NZ_AP019782.1"/>
</dbReference>
<comment type="catalytic activity">
    <reaction evidence="5">
        <text>N-terminal L-alanyl-[ribosomal protein bS18] + acetyl-CoA = N-terminal N(alpha)-acetyl-L-alanyl-[ribosomal protein bS18] + CoA + H(+)</text>
        <dbReference type="Rhea" id="RHEA:43756"/>
        <dbReference type="Rhea" id="RHEA-COMP:10676"/>
        <dbReference type="Rhea" id="RHEA-COMP:10677"/>
        <dbReference type="ChEBI" id="CHEBI:15378"/>
        <dbReference type="ChEBI" id="CHEBI:57287"/>
        <dbReference type="ChEBI" id="CHEBI:57288"/>
        <dbReference type="ChEBI" id="CHEBI:64718"/>
        <dbReference type="ChEBI" id="CHEBI:83683"/>
        <dbReference type="EC" id="2.3.1.266"/>
    </reaction>
</comment>
<evidence type="ECO:0000256" key="1">
    <source>
        <dbReference type="ARBA" id="ARBA00005395"/>
    </source>
</evidence>
<comment type="function">
    <text evidence="5">Acetylates the N-terminal alanine of ribosomal protein bS18.</text>
</comment>
<dbReference type="InterPro" id="IPR006464">
    <property type="entry name" value="AcTrfase_RimI/Ard1"/>
</dbReference>
<dbReference type="InterPro" id="IPR016181">
    <property type="entry name" value="Acyl_CoA_acyltransferase"/>
</dbReference>
<comment type="subcellular location">
    <subcellularLocation>
        <location evidence="5">Cytoplasm</location>
    </subcellularLocation>
</comment>
<feature type="active site" description="Proton acceptor" evidence="5">
    <location>
        <position position="134"/>
    </location>
</feature>
<evidence type="ECO:0000259" key="6">
    <source>
        <dbReference type="PROSITE" id="PS51186"/>
    </source>
</evidence>
<proteinExistence type="inferred from homology"/>
<dbReference type="InterPro" id="IPR050680">
    <property type="entry name" value="YpeA/RimI_acetyltransf"/>
</dbReference>
<dbReference type="InterPro" id="IPR000182">
    <property type="entry name" value="GNAT_dom"/>
</dbReference>
<organism evidence="7 8">
    <name type="scientific">Methylogaea oryzae</name>
    <dbReference type="NCBI Taxonomy" id="1295382"/>
    <lineage>
        <taxon>Bacteria</taxon>
        <taxon>Pseudomonadati</taxon>
        <taxon>Pseudomonadota</taxon>
        <taxon>Gammaproteobacteria</taxon>
        <taxon>Methylococcales</taxon>
        <taxon>Methylococcaceae</taxon>
        <taxon>Methylogaea</taxon>
    </lineage>
</organism>
<comment type="caution">
    <text evidence="5">Lacks conserved residue(s) required for the propagation of feature annotation.</text>
</comment>
<dbReference type="PANTHER" id="PTHR43420:SF51">
    <property type="entry name" value="PEPTIDYL-LYSINE N-ACETYLTRANSFERASE YIAC"/>
    <property type="match status" value="1"/>
</dbReference>
<gene>
    <name evidence="5 7" type="primary">rimI</name>
    <name evidence="7" type="ORF">MoryE10_22400</name>
</gene>
<keyword evidence="2 5" id="KW-0963">Cytoplasm</keyword>
<comment type="similarity">
    <text evidence="1 5">Belongs to the acetyltransferase family. RimI subfamily.</text>
</comment>
<keyword evidence="3 5" id="KW-0808">Transferase</keyword>
<evidence type="ECO:0000256" key="5">
    <source>
        <dbReference type="HAMAP-Rule" id="MF_02210"/>
    </source>
</evidence>
<evidence type="ECO:0000256" key="4">
    <source>
        <dbReference type="ARBA" id="ARBA00023315"/>
    </source>
</evidence>
<dbReference type="AlphaFoldDB" id="A0A8D4VQU0"/>
<feature type="active site" description="Proton donor" evidence="5">
    <location>
        <position position="146"/>
    </location>
</feature>
<dbReference type="GO" id="GO:0008999">
    <property type="term" value="F:protein-N-terminal-alanine acetyltransferase activity"/>
    <property type="evidence" value="ECO:0007669"/>
    <property type="project" value="UniProtKB-UniRule"/>
</dbReference>
<dbReference type="Gene3D" id="3.40.630.30">
    <property type="match status" value="1"/>
</dbReference>
<feature type="domain" description="N-acetyltransferase" evidence="6">
    <location>
        <begin position="33"/>
        <end position="178"/>
    </location>
</feature>
<dbReference type="PROSITE" id="PS51186">
    <property type="entry name" value="GNAT"/>
    <property type="match status" value="1"/>
</dbReference>
<dbReference type="CDD" id="cd04301">
    <property type="entry name" value="NAT_SF"/>
    <property type="match status" value="1"/>
</dbReference>
<dbReference type="NCBIfam" id="TIGR01575">
    <property type="entry name" value="rimI"/>
    <property type="match status" value="1"/>
</dbReference>